<dbReference type="Gene3D" id="2.160.20.120">
    <property type="match status" value="1"/>
</dbReference>
<evidence type="ECO:0000259" key="2">
    <source>
        <dbReference type="Pfam" id="PF10988"/>
    </source>
</evidence>
<accession>A0ABR7XGQ2</accession>
<dbReference type="PANTHER" id="PTHR39200">
    <property type="entry name" value="HYPOTHETICAL EXPORTED PROTEIN"/>
    <property type="match status" value="1"/>
</dbReference>
<feature type="domain" description="Putative auto-transporter adhesin head GIN" evidence="2">
    <location>
        <begin position="48"/>
        <end position="227"/>
    </location>
</feature>
<dbReference type="InterPro" id="IPR021255">
    <property type="entry name" value="DUF2807"/>
</dbReference>
<sequence length="242" mass="25445">MNTIKFYTIVLSVFATALSLLNLPAMAQRNHINGEGEVVSQTRSVSGFKGIDVSGGFSVELTQGSKEGVRIEAQENLHERIKTEVKNGVLHIYNEGGISTNKGLKAYVTVRELNKVNISGGVKLVGKSTFKADAFDLDLSGGSKVTLAINTKKLVADMSGASKVTLSGVADEVRMDMSGASKVDATELEAKRVRVEASGASDVKVYAKNELNVNASGATKVAYKGSPSVSSNVSAAAKISKM</sequence>
<protein>
    <submittedName>
        <fullName evidence="3">DUF2807 domain-containing protein</fullName>
    </submittedName>
</protein>
<feature type="signal peptide" evidence="1">
    <location>
        <begin position="1"/>
        <end position="27"/>
    </location>
</feature>
<reference evidence="3 4" key="1">
    <citation type="submission" date="2020-09" db="EMBL/GenBank/DDBJ databases">
        <title>Genome sequencing and assembly of Pontibacter sp.</title>
        <authorList>
            <person name="Chhetri G."/>
        </authorList>
    </citation>
    <scope>NUCLEOTIDE SEQUENCE [LARGE SCALE GENOMIC DNA]</scope>
    <source>
        <strain evidence="3 4">JH31</strain>
    </source>
</reference>
<dbReference type="RefSeq" id="WP_191183612.1">
    <property type="nucleotide sequence ID" value="NZ_JACXAJ010000003.1"/>
</dbReference>
<evidence type="ECO:0000256" key="1">
    <source>
        <dbReference type="SAM" id="SignalP"/>
    </source>
</evidence>
<proteinExistence type="predicted"/>
<keyword evidence="1" id="KW-0732">Signal</keyword>
<dbReference type="EMBL" id="JACXAJ010000003">
    <property type="protein sequence ID" value="MBD1397460.1"/>
    <property type="molecule type" value="Genomic_DNA"/>
</dbReference>
<dbReference type="Proteomes" id="UP000625551">
    <property type="component" value="Unassembled WGS sequence"/>
</dbReference>
<evidence type="ECO:0000313" key="3">
    <source>
        <dbReference type="EMBL" id="MBD1397460.1"/>
    </source>
</evidence>
<feature type="chain" id="PRO_5046619166" evidence="1">
    <location>
        <begin position="28"/>
        <end position="242"/>
    </location>
</feature>
<name>A0ABR7XGQ2_9BACT</name>
<organism evidence="3 4">
    <name type="scientific">Pontibacter aquaedesilientis</name>
    <dbReference type="NCBI Taxonomy" id="2766980"/>
    <lineage>
        <taxon>Bacteria</taxon>
        <taxon>Pseudomonadati</taxon>
        <taxon>Bacteroidota</taxon>
        <taxon>Cytophagia</taxon>
        <taxon>Cytophagales</taxon>
        <taxon>Hymenobacteraceae</taxon>
        <taxon>Pontibacter</taxon>
    </lineage>
</organism>
<dbReference type="PANTHER" id="PTHR39200:SF1">
    <property type="entry name" value="AUTO-TRANSPORTER ADHESIN HEAD GIN DOMAIN-CONTAINING PROTEIN-RELATED"/>
    <property type="match status" value="1"/>
</dbReference>
<comment type="caution">
    <text evidence="3">The sequence shown here is derived from an EMBL/GenBank/DDBJ whole genome shotgun (WGS) entry which is preliminary data.</text>
</comment>
<evidence type="ECO:0000313" key="4">
    <source>
        <dbReference type="Proteomes" id="UP000625551"/>
    </source>
</evidence>
<keyword evidence="4" id="KW-1185">Reference proteome</keyword>
<gene>
    <name evidence="3" type="ORF">H9Q13_09805</name>
</gene>
<dbReference type="Pfam" id="PF10988">
    <property type="entry name" value="DUF2807"/>
    <property type="match status" value="1"/>
</dbReference>